<keyword evidence="4" id="KW-1185">Reference proteome</keyword>
<dbReference type="InterPro" id="IPR051886">
    <property type="entry name" value="Seed_Dev/Stress_Resp_Reg"/>
</dbReference>
<feature type="domain" description="DOG1" evidence="2">
    <location>
        <begin position="10"/>
        <end position="259"/>
    </location>
</feature>
<dbReference type="Pfam" id="PF14144">
    <property type="entry name" value="DOG1"/>
    <property type="match status" value="1"/>
</dbReference>
<dbReference type="Gramene" id="Kaladp0024s0953.1.v1.1">
    <property type="protein sequence ID" value="Kaladp0024s0953.1.v1.1"/>
    <property type="gene ID" value="Kaladp0024s0953.v1.1"/>
</dbReference>
<protein>
    <recommendedName>
        <fullName evidence="2">DOG1 domain-containing protein</fullName>
    </recommendedName>
</protein>
<dbReference type="EnsemblPlants" id="Kaladp0024s0953.1.v1.1">
    <property type="protein sequence ID" value="Kaladp0024s0953.1.v1.1"/>
    <property type="gene ID" value="Kaladp0024s0953.v1.1"/>
</dbReference>
<dbReference type="Proteomes" id="UP000594263">
    <property type="component" value="Unplaced"/>
</dbReference>
<accession>A0A7N0T7Z6</accession>
<dbReference type="PANTHER" id="PTHR46354:SF7">
    <property type="entry name" value="PROTEIN DOG1-LIKE 1"/>
    <property type="match status" value="1"/>
</dbReference>
<dbReference type="GO" id="GO:0006351">
    <property type="term" value="P:DNA-templated transcription"/>
    <property type="evidence" value="ECO:0007669"/>
    <property type="project" value="InterPro"/>
</dbReference>
<feature type="compositionally biased region" description="Acidic residues" evidence="1">
    <location>
        <begin position="41"/>
        <end position="50"/>
    </location>
</feature>
<evidence type="ECO:0000259" key="2">
    <source>
        <dbReference type="PROSITE" id="PS51806"/>
    </source>
</evidence>
<dbReference type="PANTHER" id="PTHR46354">
    <property type="entry name" value="DOG1 DOMAIN-CONTAINING PROTEIN"/>
    <property type="match status" value="1"/>
</dbReference>
<sequence>MLSEGESSSSGDAHSCFEQWMDLQKSDLSDLMQALSRQTKEEEEEEDSCSLDDGYSELLDKSIQHFEEYMKDRCRLAQRDTAASSYLAPGWCSTLENSLLWIGGCRPSIFIRLTYALCRLESENHPSQAVNGEETKMMADLTSQQISEIDALRSKTVLEEDKLATRLASLQEDVGDYPLAAVAVKCSDQVADMSSIIEKALESHEKCLVKVLEEADKLRMSTLKELLLVLKPKQGVDLLAAGKKIHLSLHEWGKVKDAENGSRN</sequence>
<dbReference type="GO" id="GO:0043565">
    <property type="term" value="F:sequence-specific DNA binding"/>
    <property type="evidence" value="ECO:0007669"/>
    <property type="project" value="InterPro"/>
</dbReference>
<reference evidence="3" key="1">
    <citation type="submission" date="2021-01" db="UniProtKB">
        <authorList>
            <consortium name="EnsemblPlants"/>
        </authorList>
    </citation>
    <scope>IDENTIFICATION</scope>
</reference>
<evidence type="ECO:0000256" key="1">
    <source>
        <dbReference type="SAM" id="MobiDB-lite"/>
    </source>
</evidence>
<evidence type="ECO:0000313" key="4">
    <source>
        <dbReference type="Proteomes" id="UP000594263"/>
    </source>
</evidence>
<dbReference type="AlphaFoldDB" id="A0A7N0T7Z6"/>
<dbReference type="PROSITE" id="PS51806">
    <property type="entry name" value="DOG1"/>
    <property type="match status" value="1"/>
</dbReference>
<proteinExistence type="predicted"/>
<feature type="region of interest" description="Disordered" evidence="1">
    <location>
        <begin position="32"/>
        <end position="51"/>
    </location>
</feature>
<name>A0A7N0T7Z6_KALFE</name>
<dbReference type="InterPro" id="IPR025422">
    <property type="entry name" value="TGA_domain"/>
</dbReference>
<dbReference type="OMA" id="ENIDDGH"/>
<evidence type="ECO:0000313" key="3">
    <source>
        <dbReference type="EnsemblPlants" id="Kaladp0024s0953.1.v1.1"/>
    </source>
</evidence>
<organism evidence="3 4">
    <name type="scientific">Kalanchoe fedtschenkoi</name>
    <name type="common">Lavender scallops</name>
    <name type="synonym">South American air plant</name>
    <dbReference type="NCBI Taxonomy" id="63787"/>
    <lineage>
        <taxon>Eukaryota</taxon>
        <taxon>Viridiplantae</taxon>
        <taxon>Streptophyta</taxon>
        <taxon>Embryophyta</taxon>
        <taxon>Tracheophyta</taxon>
        <taxon>Spermatophyta</taxon>
        <taxon>Magnoliopsida</taxon>
        <taxon>eudicotyledons</taxon>
        <taxon>Gunneridae</taxon>
        <taxon>Pentapetalae</taxon>
        <taxon>Saxifragales</taxon>
        <taxon>Crassulaceae</taxon>
        <taxon>Kalanchoe</taxon>
    </lineage>
</organism>